<dbReference type="AlphaFoldDB" id="A0AAN9UVV6"/>
<feature type="compositionally biased region" description="Low complexity" evidence="1">
    <location>
        <begin position="310"/>
        <end position="320"/>
    </location>
</feature>
<organism evidence="3 4">
    <name type="scientific">Diatrype stigma</name>
    <dbReference type="NCBI Taxonomy" id="117547"/>
    <lineage>
        <taxon>Eukaryota</taxon>
        <taxon>Fungi</taxon>
        <taxon>Dikarya</taxon>
        <taxon>Ascomycota</taxon>
        <taxon>Pezizomycotina</taxon>
        <taxon>Sordariomycetes</taxon>
        <taxon>Xylariomycetidae</taxon>
        <taxon>Xylariales</taxon>
        <taxon>Diatrypaceae</taxon>
        <taxon>Diatrype</taxon>
    </lineage>
</organism>
<dbReference type="Pfam" id="PF12937">
    <property type="entry name" value="F-box-like"/>
    <property type="match status" value="1"/>
</dbReference>
<protein>
    <recommendedName>
        <fullName evidence="2">F-box domain-containing protein</fullName>
    </recommendedName>
</protein>
<dbReference type="InterPro" id="IPR036047">
    <property type="entry name" value="F-box-like_dom_sf"/>
</dbReference>
<dbReference type="CDD" id="cd09917">
    <property type="entry name" value="F-box_SF"/>
    <property type="match status" value="1"/>
</dbReference>
<dbReference type="Gene3D" id="6.10.140.1750">
    <property type="match status" value="1"/>
</dbReference>
<dbReference type="PROSITE" id="PS50181">
    <property type="entry name" value="FBOX"/>
    <property type="match status" value="1"/>
</dbReference>
<gene>
    <name evidence="3" type="ORF">SLS62_003461</name>
</gene>
<evidence type="ECO:0000313" key="4">
    <source>
        <dbReference type="Proteomes" id="UP001320420"/>
    </source>
</evidence>
<evidence type="ECO:0000256" key="1">
    <source>
        <dbReference type="SAM" id="MobiDB-lite"/>
    </source>
</evidence>
<dbReference type="EMBL" id="JAKJXP020000020">
    <property type="protein sequence ID" value="KAK7754441.1"/>
    <property type="molecule type" value="Genomic_DNA"/>
</dbReference>
<reference evidence="3 4" key="1">
    <citation type="submission" date="2024-02" db="EMBL/GenBank/DDBJ databases">
        <title>De novo assembly and annotation of 12 fungi associated with fruit tree decline syndrome in Ontario, Canada.</title>
        <authorList>
            <person name="Sulman M."/>
            <person name="Ellouze W."/>
            <person name="Ilyukhin E."/>
        </authorList>
    </citation>
    <scope>NUCLEOTIDE SEQUENCE [LARGE SCALE GENOMIC DNA]</scope>
    <source>
        <strain evidence="3 4">M11/M66-122</strain>
    </source>
</reference>
<feature type="region of interest" description="Disordered" evidence="1">
    <location>
        <begin position="1"/>
        <end position="33"/>
    </location>
</feature>
<dbReference type="SMART" id="SM00256">
    <property type="entry name" value="FBOX"/>
    <property type="match status" value="1"/>
</dbReference>
<sequence>MAPSPPPQQHQQQQPSALGMDLQPQEQQPLVIQTRYLTLPIPSSSSDSHAGTPLGYSPRLAPFADRGIGDAPHHFLEQGESASMVADVPAVLDAQPTPSRAMGNQGSVAAGEEGTEIFHELPGAADQISAIGLRRSSASRSMTEAPENLWPSGDEQVSPDCRAAKSVLFSTTPRNSPPLSLWSRGSSSLDGMPNEILTHILSFLDVCDLLATSRTNHHFRALSVHPLLHVYRLRRARAVLPPLLTSPSRPTLSELIARHIFQTHTTQVSRRLAHNLAAIRLSRRLPQRPSAESLAQRGVLPPECVVGISSSSSSSSSSGGSLVGARGGWEGANGTGRGTELGRRGGMGTNTRGGLGGGTVGGLVKKGRGTGAGIVPLSPALVARKRAVERERLKDGLRRWVGAVWRGEVRERSEGIRRREESAGVGRVWRLRRFWESVGREDAA</sequence>
<name>A0AAN9UVV6_9PEZI</name>
<dbReference type="Proteomes" id="UP001320420">
    <property type="component" value="Unassembled WGS sequence"/>
</dbReference>
<comment type="caution">
    <text evidence="3">The sequence shown here is derived from an EMBL/GenBank/DDBJ whole genome shotgun (WGS) entry which is preliminary data.</text>
</comment>
<keyword evidence="4" id="KW-1185">Reference proteome</keyword>
<dbReference type="SUPFAM" id="SSF81383">
    <property type="entry name" value="F-box domain"/>
    <property type="match status" value="1"/>
</dbReference>
<accession>A0AAN9UVV6</accession>
<dbReference type="InterPro" id="IPR001810">
    <property type="entry name" value="F-box_dom"/>
</dbReference>
<evidence type="ECO:0000313" key="3">
    <source>
        <dbReference type="EMBL" id="KAK7754441.1"/>
    </source>
</evidence>
<proteinExistence type="predicted"/>
<feature type="compositionally biased region" description="Gly residues" evidence="1">
    <location>
        <begin position="321"/>
        <end position="360"/>
    </location>
</feature>
<evidence type="ECO:0000259" key="2">
    <source>
        <dbReference type="PROSITE" id="PS50181"/>
    </source>
</evidence>
<dbReference type="Gene3D" id="1.20.1280.50">
    <property type="match status" value="1"/>
</dbReference>
<feature type="region of interest" description="Disordered" evidence="1">
    <location>
        <begin position="310"/>
        <end position="360"/>
    </location>
</feature>
<feature type="domain" description="F-box" evidence="2">
    <location>
        <begin position="186"/>
        <end position="234"/>
    </location>
</feature>